<dbReference type="PANTHER" id="PTHR35205">
    <property type="entry name" value="NB-ARC AND TPR DOMAIN PROTEIN"/>
    <property type="match status" value="1"/>
</dbReference>
<organism evidence="3 4">
    <name type="scientific">Aspergillus sclerotialis</name>
    <dbReference type="NCBI Taxonomy" id="2070753"/>
    <lineage>
        <taxon>Eukaryota</taxon>
        <taxon>Fungi</taxon>
        <taxon>Dikarya</taxon>
        <taxon>Ascomycota</taxon>
        <taxon>Pezizomycotina</taxon>
        <taxon>Eurotiomycetes</taxon>
        <taxon>Eurotiomycetidae</taxon>
        <taxon>Eurotiales</taxon>
        <taxon>Aspergillaceae</taxon>
        <taxon>Aspergillus</taxon>
        <taxon>Aspergillus subgen. Polypaecilum</taxon>
    </lineage>
</organism>
<reference evidence="4" key="1">
    <citation type="submission" date="2017-02" db="EMBL/GenBank/DDBJ databases">
        <authorList>
            <person name="Tafer H."/>
            <person name="Lopandic K."/>
        </authorList>
    </citation>
    <scope>NUCLEOTIDE SEQUENCE [LARGE SCALE GENOMIC DNA]</scope>
    <source>
        <strain evidence="4">CBS 366.77</strain>
    </source>
</reference>
<dbReference type="GO" id="GO:0043531">
    <property type="term" value="F:ADP binding"/>
    <property type="evidence" value="ECO:0007669"/>
    <property type="project" value="InterPro"/>
</dbReference>
<sequence length="576" mass="65768">MSGLEVIGGISAVISIIDASIKIYNIARNDKKLPETFEAVGRRLPIILDTLRTCKTHLEPTKDTMPANVCEALEKVLDACDEKAGRLREIFEKVIPGDNDKWEKRYFKVARRLGKGNKVEELMISITYDVQTLVNHHAVNITKPEQNPELENIIKEMESLKSSVPDEESIAMTFNSGGGMQTNNVYHGSGQQINNNAPVSTQNFNSVTLRQKQDFSFRRSFGICLGQAPYIDSELFIGRNFELAEMEEALRPDFQSSKQRRLVLGGLGGIGKTQLAIAYAERHRNIYSSVFWLNATSDTTLKDSFRSMAEQIFDVQEPGALEGRQVITYIHQWLSDTKNTRWLLIFDNYDDPSQLEIGKYYPPASHGAIVVTTRRPDLVAGRSVRIQPLEKIEESLAMLETRSKRENIKSDPDAIRLAERLAGFPLALATAGAFLQRSSFTFERYLQEYEKRWNIDPRRTPRLQEYQDRTLYTTWNLSYTRLERDDPDAAKLLKLLAYFSNQNLWYELLHAGLTDCSPKWLREVVADDINFDGVMSTLADYCFLEAHITLKSWSMHTCVHDWTLAALNKDIDAQHY</sequence>
<dbReference type="PRINTS" id="PR00364">
    <property type="entry name" value="DISEASERSIST"/>
</dbReference>
<dbReference type="OrthoDB" id="1658288at2759"/>
<comment type="caution">
    <text evidence="3">The sequence shown here is derived from an EMBL/GenBank/DDBJ whole genome shotgun (WGS) entry which is preliminary data.</text>
</comment>
<dbReference type="Gene3D" id="3.40.50.300">
    <property type="entry name" value="P-loop containing nucleotide triphosphate hydrolases"/>
    <property type="match status" value="1"/>
</dbReference>
<dbReference type="SUPFAM" id="SSF52540">
    <property type="entry name" value="P-loop containing nucleoside triphosphate hydrolases"/>
    <property type="match status" value="1"/>
</dbReference>
<dbReference type="PANTHER" id="PTHR35205:SF1">
    <property type="entry name" value="ZU5 DOMAIN-CONTAINING PROTEIN"/>
    <property type="match status" value="1"/>
</dbReference>
<feature type="domain" description="NACHT-NTPase and P-loop NTPases N-terminal" evidence="2">
    <location>
        <begin position="10"/>
        <end position="133"/>
    </location>
</feature>
<dbReference type="Pfam" id="PF00931">
    <property type="entry name" value="NB-ARC"/>
    <property type="match status" value="1"/>
</dbReference>
<dbReference type="EMBL" id="MVGC01000198">
    <property type="protein sequence ID" value="RJE21898.1"/>
    <property type="molecule type" value="Genomic_DNA"/>
</dbReference>
<feature type="non-terminal residue" evidence="3">
    <location>
        <position position="576"/>
    </location>
</feature>
<dbReference type="InterPro" id="IPR027417">
    <property type="entry name" value="P-loop_NTPase"/>
</dbReference>
<evidence type="ECO:0000313" key="4">
    <source>
        <dbReference type="Proteomes" id="UP000266188"/>
    </source>
</evidence>
<dbReference type="AlphaFoldDB" id="A0A3A2ZFD9"/>
<dbReference type="InterPro" id="IPR042197">
    <property type="entry name" value="Apaf_helical"/>
</dbReference>
<name>A0A3A2ZFD9_9EURO</name>
<protein>
    <recommendedName>
        <fullName evidence="5">NACHT-NTPase and P-loop NTPases N-terminal domain-containing protein</fullName>
    </recommendedName>
</protein>
<dbReference type="STRING" id="2070753.A0A3A2ZFD9"/>
<evidence type="ECO:0000313" key="3">
    <source>
        <dbReference type="EMBL" id="RJE21898.1"/>
    </source>
</evidence>
<dbReference type="Pfam" id="PF17107">
    <property type="entry name" value="SesA"/>
    <property type="match status" value="1"/>
</dbReference>
<evidence type="ECO:0000259" key="1">
    <source>
        <dbReference type="Pfam" id="PF00931"/>
    </source>
</evidence>
<evidence type="ECO:0000259" key="2">
    <source>
        <dbReference type="Pfam" id="PF17107"/>
    </source>
</evidence>
<dbReference type="InterPro" id="IPR002182">
    <property type="entry name" value="NB-ARC"/>
</dbReference>
<dbReference type="Proteomes" id="UP000266188">
    <property type="component" value="Unassembled WGS sequence"/>
</dbReference>
<proteinExistence type="predicted"/>
<dbReference type="InterPro" id="IPR031352">
    <property type="entry name" value="SesA"/>
</dbReference>
<keyword evidence="4" id="KW-1185">Reference proteome</keyword>
<feature type="domain" description="NB-ARC" evidence="1">
    <location>
        <begin position="261"/>
        <end position="382"/>
    </location>
</feature>
<gene>
    <name evidence="3" type="ORF">PHISCL_05743</name>
</gene>
<evidence type="ECO:0008006" key="5">
    <source>
        <dbReference type="Google" id="ProtNLM"/>
    </source>
</evidence>
<accession>A0A3A2ZFD9</accession>
<dbReference type="Gene3D" id="1.10.8.430">
    <property type="entry name" value="Helical domain of apoptotic protease-activating factors"/>
    <property type="match status" value="1"/>
</dbReference>